<dbReference type="GO" id="GO:0005886">
    <property type="term" value="C:plasma membrane"/>
    <property type="evidence" value="ECO:0007669"/>
    <property type="project" value="UniProtKB-SubCell"/>
</dbReference>
<evidence type="ECO:0000313" key="8">
    <source>
        <dbReference type="EMBL" id="MBK6088471.1"/>
    </source>
</evidence>
<evidence type="ECO:0000259" key="7">
    <source>
        <dbReference type="Pfam" id="PF03553"/>
    </source>
</evidence>
<evidence type="ECO:0000256" key="6">
    <source>
        <dbReference type="SAM" id="Phobius"/>
    </source>
</evidence>
<gene>
    <name evidence="8" type="ORF">JKK62_07350</name>
</gene>
<feature type="transmembrane region" description="Helical" evidence="6">
    <location>
        <begin position="146"/>
        <end position="169"/>
    </location>
</feature>
<evidence type="ECO:0000256" key="3">
    <source>
        <dbReference type="ARBA" id="ARBA00022692"/>
    </source>
</evidence>
<proteinExistence type="predicted"/>
<protein>
    <submittedName>
        <fullName evidence="8">Na+/H+ antiporter NhaC family protein</fullName>
    </submittedName>
</protein>
<keyword evidence="9" id="KW-1185">Reference proteome</keyword>
<dbReference type="PANTHER" id="PTHR43478:SF1">
    <property type="entry name" value="NA+_H+ ANTIPORTER NHAC-LIKE C-TERMINAL DOMAIN-CONTAINING PROTEIN"/>
    <property type="match status" value="1"/>
</dbReference>
<dbReference type="PANTHER" id="PTHR43478">
    <property type="entry name" value="NA+/H+ ANTIPORTER-RELATED"/>
    <property type="match status" value="1"/>
</dbReference>
<keyword evidence="2" id="KW-1003">Cell membrane</keyword>
<feature type="transmembrane region" description="Helical" evidence="6">
    <location>
        <begin position="471"/>
        <end position="489"/>
    </location>
</feature>
<dbReference type="AlphaFoldDB" id="A0A934TZ13"/>
<dbReference type="EMBL" id="JAEQMG010000061">
    <property type="protein sequence ID" value="MBK6088471.1"/>
    <property type="molecule type" value="Genomic_DNA"/>
</dbReference>
<dbReference type="Pfam" id="PF03553">
    <property type="entry name" value="Na_H_antiporter"/>
    <property type="match status" value="1"/>
</dbReference>
<keyword evidence="5 6" id="KW-0472">Membrane</keyword>
<feature type="transmembrane region" description="Helical" evidence="6">
    <location>
        <begin position="365"/>
        <end position="389"/>
    </location>
</feature>
<comment type="subcellular location">
    <subcellularLocation>
        <location evidence="1">Cell membrane</location>
        <topology evidence="1">Multi-pass membrane protein</topology>
    </subcellularLocation>
</comment>
<sequence>MIETGWVSILPPLIAIVLALVTKEVYSSLFLGVLSGMVIYVVSAQEPFMAVFSRIFDMMAQKIADNAYMIIFLALLWAVITLVGKSGGTAAYGRWAEKRLKNKRATLLTTALLGILIFIDDGFNCLTIGTVMRPVYDRQRISREKLAYIIDATAAPICIIAPVSSWAVAVASEVSDTNGFQTFLSTVPYNLYALLTIMMVAFVCITGLDFGKMRKAEEKAQLEGNGDTMTEEKDDTQESKGRVIDLVLPILVLIVCAILGMAYVGGFFSGTPFSEAIGANPTAGLSLGAFAGLVTAFILYIPRKIMKPRQFAGNIVSGIGSIVPPMLILILSWTLGGVCRELIGTGEFISGFIASSNVPLQLLPFVVFVIAALMSFSMGTSWGTFGLLIPIVTMICSATAGSELLVPTLGATLAGSVYGDHCSPISDTTILASTGAQCEHIRHVETQIPYATLTAVVCAVGYLIIGFTNMPWIGLGVSAALLIGAMLILRKVYRPKEA</sequence>
<feature type="transmembrane region" description="Helical" evidence="6">
    <location>
        <begin position="67"/>
        <end position="85"/>
    </location>
</feature>
<feature type="transmembrane region" description="Helical" evidence="6">
    <location>
        <begin position="189"/>
        <end position="210"/>
    </location>
</feature>
<feature type="domain" description="Na+/H+ antiporter NhaC-like C-terminal" evidence="7">
    <location>
        <begin position="175"/>
        <end position="467"/>
    </location>
</feature>
<keyword evidence="3 6" id="KW-0812">Transmembrane</keyword>
<evidence type="ECO:0000256" key="4">
    <source>
        <dbReference type="ARBA" id="ARBA00022989"/>
    </source>
</evidence>
<evidence type="ECO:0000256" key="1">
    <source>
        <dbReference type="ARBA" id="ARBA00004651"/>
    </source>
</evidence>
<comment type="caution">
    <text evidence="8">The sequence shown here is derived from an EMBL/GenBank/DDBJ whole genome shotgun (WGS) entry which is preliminary data.</text>
</comment>
<name>A0A934TZ13_9FIRM</name>
<feature type="transmembrane region" description="Helical" evidence="6">
    <location>
        <begin position="313"/>
        <end position="335"/>
    </location>
</feature>
<evidence type="ECO:0000256" key="5">
    <source>
        <dbReference type="ARBA" id="ARBA00023136"/>
    </source>
</evidence>
<keyword evidence="4 6" id="KW-1133">Transmembrane helix</keyword>
<evidence type="ECO:0000256" key="2">
    <source>
        <dbReference type="ARBA" id="ARBA00022475"/>
    </source>
</evidence>
<evidence type="ECO:0000313" key="9">
    <source>
        <dbReference type="Proteomes" id="UP000633365"/>
    </source>
</evidence>
<dbReference type="Proteomes" id="UP000633365">
    <property type="component" value="Unassembled WGS sequence"/>
</dbReference>
<feature type="transmembrane region" description="Helical" evidence="6">
    <location>
        <begin position="29"/>
        <end position="55"/>
    </location>
</feature>
<dbReference type="RefSeq" id="WP_201427367.1">
    <property type="nucleotide sequence ID" value="NZ_JAEQMG010000061.1"/>
</dbReference>
<organism evidence="8 9">
    <name type="scientific">Ruminococcus difficilis</name>
    <dbReference type="NCBI Taxonomy" id="2763069"/>
    <lineage>
        <taxon>Bacteria</taxon>
        <taxon>Bacillati</taxon>
        <taxon>Bacillota</taxon>
        <taxon>Clostridia</taxon>
        <taxon>Eubacteriales</taxon>
        <taxon>Oscillospiraceae</taxon>
        <taxon>Ruminococcus</taxon>
    </lineage>
</organism>
<reference evidence="8" key="1">
    <citation type="submission" date="2021-01" db="EMBL/GenBank/DDBJ databases">
        <title>Genome public.</title>
        <authorList>
            <person name="Liu C."/>
            <person name="Sun Q."/>
        </authorList>
    </citation>
    <scope>NUCLEOTIDE SEQUENCE</scope>
    <source>
        <strain evidence="8">M6</strain>
    </source>
</reference>
<feature type="transmembrane region" description="Helical" evidence="6">
    <location>
        <begin position="448"/>
        <end position="465"/>
    </location>
</feature>
<feature type="transmembrane region" description="Helical" evidence="6">
    <location>
        <begin position="243"/>
        <end position="263"/>
    </location>
</feature>
<feature type="transmembrane region" description="Helical" evidence="6">
    <location>
        <begin position="105"/>
        <end position="126"/>
    </location>
</feature>
<accession>A0A934TZ13</accession>
<dbReference type="InterPro" id="IPR018461">
    <property type="entry name" value="Na/H_Antiport_NhaC-like_C"/>
</dbReference>
<feature type="transmembrane region" description="Helical" evidence="6">
    <location>
        <begin position="283"/>
        <end position="301"/>
    </location>
</feature>